<dbReference type="InterPro" id="IPR018247">
    <property type="entry name" value="EF_Hand_1_Ca_BS"/>
</dbReference>
<name>A0A6H5IA60_9HYME</name>
<protein>
    <recommendedName>
        <fullName evidence="2">EF-hand domain-containing protein</fullName>
    </recommendedName>
</protein>
<keyword evidence="4" id="KW-1185">Reference proteome</keyword>
<dbReference type="InterPro" id="IPR002048">
    <property type="entry name" value="EF_hand_dom"/>
</dbReference>
<sequence length="193" mass="22035">MAYSWDNRCNFVVKYLYDTDSNGVLEKNDFECMALKMTVLEGKGIFNASRHQENLHVMLSLWDEISQIADFNKDGMVTTEEFKDAVKKCCVGKSYAEFPQAMKMFIDNHFKIVDMNGDGVIGVEEYRYNTVTRIPVPKIEIIDEAYQKLLNDDDKRKGGLTLSRYQELYAAYLGDSGDNVPAVHLFGPLPENC</sequence>
<dbReference type="OrthoDB" id="10038259at2759"/>
<dbReference type="SMART" id="SM00054">
    <property type="entry name" value="EFh"/>
    <property type="match status" value="2"/>
</dbReference>
<dbReference type="Proteomes" id="UP000479190">
    <property type="component" value="Unassembled WGS sequence"/>
</dbReference>
<dbReference type="GO" id="GO:0005509">
    <property type="term" value="F:calcium ion binding"/>
    <property type="evidence" value="ECO:0007669"/>
    <property type="project" value="InterPro"/>
</dbReference>
<evidence type="ECO:0000313" key="3">
    <source>
        <dbReference type="EMBL" id="CAB0034873.1"/>
    </source>
</evidence>
<evidence type="ECO:0000259" key="2">
    <source>
        <dbReference type="PROSITE" id="PS50222"/>
    </source>
</evidence>
<dbReference type="PROSITE" id="PS00018">
    <property type="entry name" value="EF_HAND_1"/>
    <property type="match status" value="3"/>
</dbReference>
<dbReference type="AlphaFoldDB" id="A0A6H5IA60"/>
<evidence type="ECO:0000256" key="1">
    <source>
        <dbReference type="ARBA" id="ARBA00022837"/>
    </source>
</evidence>
<dbReference type="SUPFAM" id="SSF47473">
    <property type="entry name" value="EF-hand"/>
    <property type="match status" value="1"/>
</dbReference>
<proteinExistence type="predicted"/>
<dbReference type="Gene3D" id="1.10.238.10">
    <property type="entry name" value="EF-hand"/>
    <property type="match status" value="1"/>
</dbReference>
<feature type="domain" description="EF-hand" evidence="2">
    <location>
        <begin position="57"/>
        <end position="92"/>
    </location>
</feature>
<dbReference type="PROSITE" id="PS50222">
    <property type="entry name" value="EF_HAND_2"/>
    <property type="match status" value="1"/>
</dbReference>
<evidence type="ECO:0000313" key="4">
    <source>
        <dbReference type="Proteomes" id="UP000479190"/>
    </source>
</evidence>
<dbReference type="Pfam" id="PF13202">
    <property type="entry name" value="EF-hand_5"/>
    <property type="match status" value="2"/>
</dbReference>
<dbReference type="EMBL" id="CADCXV010000761">
    <property type="protein sequence ID" value="CAB0034873.1"/>
    <property type="molecule type" value="Genomic_DNA"/>
</dbReference>
<organism evidence="3 4">
    <name type="scientific">Trichogramma brassicae</name>
    <dbReference type="NCBI Taxonomy" id="86971"/>
    <lineage>
        <taxon>Eukaryota</taxon>
        <taxon>Metazoa</taxon>
        <taxon>Ecdysozoa</taxon>
        <taxon>Arthropoda</taxon>
        <taxon>Hexapoda</taxon>
        <taxon>Insecta</taxon>
        <taxon>Pterygota</taxon>
        <taxon>Neoptera</taxon>
        <taxon>Endopterygota</taxon>
        <taxon>Hymenoptera</taxon>
        <taxon>Apocrita</taxon>
        <taxon>Proctotrupomorpha</taxon>
        <taxon>Chalcidoidea</taxon>
        <taxon>Trichogrammatidae</taxon>
        <taxon>Trichogramma</taxon>
    </lineage>
</organism>
<dbReference type="InterPro" id="IPR011992">
    <property type="entry name" value="EF-hand-dom_pair"/>
</dbReference>
<keyword evidence="1" id="KW-0106">Calcium</keyword>
<accession>A0A6H5IA60</accession>
<gene>
    <name evidence="3" type="ORF">TBRA_LOCUS6771</name>
</gene>
<reference evidence="3 4" key="1">
    <citation type="submission" date="2020-02" db="EMBL/GenBank/DDBJ databases">
        <authorList>
            <person name="Ferguson B K."/>
        </authorList>
    </citation>
    <scope>NUCLEOTIDE SEQUENCE [LARGE SCALE GENOMIC DNA]</scope>
</reference>